<name>A0A9D1V1Y8_9FIRM</name>
<accession>A0A9D1V1Y8</accession>
<feature type="signal peptide" evidence="2">
    <location>
        <begin position="1"/>
        <end position="25"/>
    </location>
</feature>
<dbReference type="AlphaFoldDB" id="A0A9D1V1Y8"/>
<evidence type="ECO:0000256" key="1">
    <source>
        <dbReference type="SAM" id="Phobius"/>
    </source>
</evidence>
<comment type="caution">
    <text evidence="3">The sequence shown here is derived from an EMBL/GenBank/DDBJ whole genome shotgun (WGS) entry which is preliminary data.</text>
</comment>
<dbReference type="EMBL" id="DXFW01000002">
    <property type="protein sequence ID" value="HIX04582.1"/>
    <property type="molecule type" value="Genomic_DNA"/>
</dbReference>
<reference evidence="3" key="1">
    <citation type="journal article" date="2021" name="PeerJ">
        <title>Extensive microbial diversity within the chicken gut microbiome revealed by metagenomics and culture.</title>
        <authorList>
            <person name="Gilroy R."/>
            <person name="Ravi A."/>
            <person name="Getino M."/>
            <person name="Pursley I."/>
            <person name="Horton D.L."/>
            <person name="Alikhan N.F."/>
            <person name="Baker D."/>
            <person name="Gharbi K."/>
            <person name="Hall N."/>
            <person name="Watson M."/>
            <person name="Adriaenssens E.M."/>
            <person name="Foster-Nyarko E."/>
            <person name="Jarju S."/>
            <person name="Secka A."/>
            <person name="Antonio M."/>
            <person name="Oren A."/>
            <person name="Chaudhuri R.R."/>
            <person name="La Ragione R."/>
            <person name="Hildebrand F."/>
            <person name="Pallen M.J."/>
        </authorList>
    </citation>
    <scope>NUCLEOTIDE SEQUENCE</scope>
    <source>
        <strain evidence="3">2239</strain>
    </source>
</reference>
<keyword evidence="1" id="KW-1133">Transmembrane helix</keyword>
<dbReference type="Proteomes" id="UP000824193">
    <property type="component" value="Unassembled WGS sequence"/>
</dbReference>
<gene>
    <name evidence="3" type="ORF">H9865_00515</name>
</gene>
<evidence type="ECO:0000256" key="2">
    <source>
        <dbReference type="SAM" id="SignalP"/>
    </source>
</evidence>
<proteinExistence type="predicted"/>
<feature type="transmembrane region" description="Helical" evidence="1">
    <location>
        <begin position="230"/>
        <end position="250"/>
    </location>
</feature>
<organism evidence="3 4">
    <name type="scientific">Candidatus Allofournierella pullicola</name>
    <dbReference type="NCBI Taxonomy" id="2838596"/>
    <lineage>
        <taxon>Bacteria</taxon>
        <taxon>Bacillati</taxon>
        <taxon>Bacillota</taxon>
        <taxon>Clostridia</taxon>
        <taxon>Eubacteriales</taxon>
        <taxon>Oscillospiraceae</taxon>
        <taxon>Allofournierella</taxon>
    </lineage>
</organism>
<protein>
    <submittedName>
        <fullName evidence="3">Uncharacterized protein</fullName>
    </submittedName>
</protein>
<reference evidence="3" key="2">
    <citation type="submission" date="2021-04" db="EMBL/GenBank/DDBJ databases">
        <authorList>
            <person name="Gilroy R."/>
        </authorList>
    </citation>
    <scope>NUCLEOTIDE SEQUENCE</scope>
    <source>
        <strain evidence="3">2239</strain>
    </source>
</reference>
<evidence type="ECO:0000313" key="3">
    <source>
        <dbReference type="EMBL" id="HIX04582.1"/>
    </source>
</evidence>
<keyword evidence="1" id="KW-0472">Membrane</keyword>
<feature type="transmembrane region" description="Helical" evidence="1">
    <location>
        <begin position="262"/>
        <end position="280"/>
    </location>
</feature>
<keyword evidence="2" id="KW-0732">Signal</keyword>
<sequence>MVKKRLISLLACFALALAVPFAAFADIGPKPEVTVQTTGLSGDCWVTLLAEETVIGPWHETEKGTVAAVEPEEAPVLDAFDAFEDPDGYHFLQWFDRVQDASPATWSYMAPKHFKILFWFPESGSYAVTEKLDRYAYSAVYRVDFSGFDPAAGEVQTVAAQKNYDYAGEALGLAARFVLTLAVELLIALPFGYLKRQYLRVLLIANLATQLALNLALNLTAYYSGSLAMWVFYPLYELAVFAVEAVVFRLAFKPEAGKGHPVLYAFVANAASYAFGLWLGNVVPALF</sequence>
<feature type="transmembrane region" description="Helical" evidence="1">
    <location>
        <begin position="173"/>
        <end position="194"/>
    </location>
</feature>
<evidence type="ECO:0000313" key="4">
    <source>
        <dbReference type="Proteomes" id="UP000824193"/>
    </source>
</evidence>
<feature type="chain" id="PRO_5039174581" evidence="2">
    <location>
        <begin position="26"/>
        <end position="287"/>
    </location>
</feature>
<feature type="transmembrane region" description="Helical" evidence="1">
    <location>
        <begin position="201"/>
        <end position="224"/>
    </location>
</feature>
<keyword evidence="1" id="KW-0812">Transmembrane</keyword>